<feature type="compositionally biased region" description="Basic and acidic residues" evidence="10">
    <location>
        <begin position="63"/>
        <end position="75"/>
    </location>
</feature>
<comment type="catalytic activity">
    <reaction evidence="9">
        <text>L-seryl-[protein] + ATP = O-phospho-L-seryl-[protein] + ADP + H(+)</text>
        <dbReference type="Rhea" id="RHEA:17989"/>
        <dbReference type="Rhea" id="RHEA-COMP:9863"/>
        <dbReference type="Rhea" id="RHEA-COMP:11604"/>
        <dbReference type="ChEBI" id="CHEBI:15378"/>
        <dbReference type="ChEBI" id="CHEBI:29999"/>
        <dbReference type="ChEBI" id="CHEBI:30616"/>
        <dbReference type="ChEBI" id="CHEBI:83421"/>
        <dbReference type="ChEBI" id="CHEBI:456216"/>
        <dbReference type="EC" id="2.7.11.22"/>
    </reaction>
</comment>
<dbReference type="Gene3D" id="1.10.510.10">
    <property type="entry name" value="Transferase(Phosphotransferase) domain 1"/>
    <property type="match status" value="1"/>
</dbReference>
<evidence type="ECO:0000256" key="3">
    <source>
        <dbReference type="ARBA" id="ARBA00022527"/>
    </source>
</evidence>
<evidence type="ECO:0000256" key="1">
    <source>
        <dbReference type="ARBA" id="ARBA00006485"/>
    </source>
</evidence>
<reference evidence="12 13" key="1">
    <citation type="journal article" date="2018" name="Nat. Ecol. Evol.">
        <title>Genomic signatures of mitonuclear coevolution across populations of Tigriopus californicus.</title>
        <authorList>
            <person name="Barreto F.S."/>
            <person name="Watson E.T."/>
            <person name="Lima T.G."/>
            <person name="Willett C.S."/>
            <person name="Edmands S."/>
            <person name="Li W."/>
            <person name="Burton R.S."/>
        </authorList>
    </citation>
    <scope>NUCLEOTIDE SEQUENCE [LARGE SCALE GENOMIC DNA]</scope>
    <source>
        <strain evidence="12 13">San Diego</strain>
    </source>
</reference>
<feature type="compositionally biased region" description="Basic and acidic residues" evidence="10">
    <location>
        <begin position="285"/>
        <end position="315"/>
    </location>
</feature>
<dbReference type="InterPro" id="IPR045267">
    <property type="entry name" value="CDK11/PITSLRE_STKc"/>
</dbReference>
<feature type="compositionally biased region" description="Basic and acidic residues" evidence="10">
    <location>
        <begin position="334"/>
        <end position="357"/>
    </location>
</feature>
<dbReference type="AlphaFoldDB" id="A0A553PP28"/>
<dbReference type="GO" id="GO:0007346">
    <property type="term" value="P:regulation of mitotic cell cycle"/>
    <property type="evidence" value="ECO:0007669"/>
    <property type="project" value="TreeGrafter"/>
</dbReference>
<dbReference type="EC" id="2.7.11.22" evidence="2"/>
<evidence type="ECO:0000256" key="9">
    <source>
        <dbReference type="ARBA" id="ARBA00048367"/>
    </source>
</evidence>
<dbReference type="Pfam" id="PF00069">
    <property type="entry name" value="Pkinase"/>
    <property type="match status" value="1"/>
</dbReference>
<dbReference type="FunFam" id="1.10.510.10:FF:000624">
    <property type="entry name" value="Mitogen-activated protein kinase"/>
    <property type="match status" value="1"/>
</dbReference>
<evidence type="ECO:0000256" key="6">
    <source>
        <dbReference type="ARBA" id="ARBA00022777"/>
    </source>
</evidence>
<protein>
    <recommendedName>
        <fullName evidence="2">cyclin-dependent kinase</fullName>
        <ecNumber evidence="2">2.7.11.22</ecNumber>
    </recommendedName>
</protein>
<dbReference type="PROSITE" id="PS00108">
    <property type="entry name" value="PROTEIN_KINASE_ST"/>
    <property type="match status" value="1"/>
</dbReference>
<keyword evidence="3" id="KW-0723">Serine/threonine-protein kinase</keyword>
<comment type="catalytic activity">
    <reaction evidence="8">
        <text>L-threonyl-[protein] + ATP = O-phospho-L-threonyl-[protein] + ADP + H(+)</text>
        <dbReference type="Rhea" id="RHEA:46608"/>
        <dbReference type="Rhea" id="RHEA-COMP:11060"/>
        <dbReference type="Rhea" id="RHEA-COMP:11605"/>
        <dbReference type="ChEBI" id="CHEBI:15378"/>
        <dbReference type="ChEBI" id="CHEBI:30013"/>
        <dbReference type="ChEBI" id="CHEBI:30616"/>
        <dbReference type="ChEBI" id="CHEBI:61977"/>
        <dbReference type="ChEBI" id="CHEBI:456216"/>
        <dbReference type="EC" id="2.7.11.22"/>
    </reaction>
</comment>
<evidence type="ECO:0000256" key="4">
    <source>
        <dbReference type="ARBA" id="ARBA00022679"/>
    </source>
</evidence>
<evidence type="ECO:0000256" key="7">
    <source>
        <dbReference type="ARBA" id="ARBA00022840"/>
    </source>
</evidence>
<dbReference type="Proteomes" id="UP000318571">
    <property type="component" value="Chromosome 6"/>
</dbReference>
<organism evidence="12 13">
    <name type="scientific">Tigriopus californicus</name>
    <name type="common">Marine copepod</name>
    <dbReference type="NCBI Taxonomy" id="6832"/>
    <lineage>
        <taxon>Eukaryota</taxon>
        <taxon>Metazoa</taxon>
        <taxon>Ecdysozoa</taxon>
        <taxon>Arthropoda</taxon>
        <taxon>Crustacea</taxon>
        <taxon>Multicrustacea</taxon>
        <taxon>Hexanauplia</taxon>
        <taxon>Copepoda</taxon>
        <taxon>Harpacticoida</taxon>
        <taxon>Harpacticidae</taxon>
        <taxon>Tigriopus</taxon>
    </lineage>
</organism>
<dbReference type="CDD" id="cd07843">
    <property type="entry name" value="STKc_CDC2L1"/>
    <property type="match status" value="1"/>
</dbReference>
<dbReference type="STRING" id="6832.A0A553PP28"/>
<feature type="region of interest" description="Disordered" evidence="10">
    <location>
        <begin position="703"/>
        <end position="738"/>
    </location>
</feature>
<evidence type="ECO:0000313" key="13">
    <source>
        <dbReference type="Proteomes" id="UP000318571"/>
    </source>
</evidence>
<evidence type="ECO:0000256" key="8">
    <source>
        <dbReference type="ARBA" id="ARBA00047811"/>
    </source>
</evidence>
<gene>
    <name evidence="12" type="ORF">TCAL_10766</name>
</gene>
<evidence type="ECO:0000256" key="5">
    <source>
        <dbReference type="ARBA" id="ARBA00022741"/>
    </source>
</evidence>
<evidence type="ECO:0000259" key="11">
    <source>
        <dbReference type="PROSITE" id="PS50011"/>
    </source>
</evidence>
<evidence type="ECO:0000313" key="12">
    <source>
        <dbReference type="EMBL" id="TRY79429.1"/>
    </source>
</evidence>
<keyword evidence="4" id="KW-0808">Transferase</keyword>
<keyword evidence="13" id="KW-1185">Reference proteome</keyword>
<feature type="compositionally biased region" description="Gly residues" evidence="10">
    <location>
        <begin position="28"/>
        <end position="40"/>
    </location>
</feature>
<dbReference type="PANTHER" id="PTHR24056">
    <property type="entry name" value="CELL DIVISION PROTEIN KINASE"/>
    <property type="match status" value="1"/>
</dbReference>
<dbReference type="InterPro" id="IPR050108">
    <property type="entry name" value="CDK"/>
</dbReference>
<dbReference type="InterPro" id="IPR008271">
    <property type="entry name" value="Ser/Thr_kinase_AS"/>
</dbReference>
<feature type="compositionally biased region" description="Acidic residues" evidence="10">
    <location>
        <begin position="196"/>
        <end position="242"/>
    </location>
</feature>
<feature type="compositionally biased region" description="Low complexity" evidence="10">
    <location>
        <begin position="184"/>
        <end position="195"/>
    </location>
</feature>
<keyword evidence="5" id="KW-0547">Nucleotide-binding</keyword>
<dbReference type="GO" id="GO:0005634">
    <property type="term" value="C:nucleus"/>
    <property type="evidence" value="ECO:0007669"/>
    <property type="project" value="TreeGrafter"/>
</dbReference>
<dbReference type="EMBL" id="VCGU01000002">
    <property type="protein sequence ID" value="TRY79429.1"/>
    <property type="molecule type" value="Genomic_DNA"/>
</dbReference>
<accession>A0A553PP28</accession>
<dbReference type="PROSITE" id="PS50011">
    <property type="entry name" value="PROTEIN_KINASE_DOM"/>
    <property type="match status" value="1"/>
</dbReference>
<feature type="domain" description="Protein kinase" evidence="11">
    <location>
        <begin position="375"/>
        <end position="692"/>
    </location>
</feature>
<comment type="caution">
    <text evidence="12">The sequence shown here is derived from an EMBL/GenBank/DDBJ whole genome shotgun (WGS) entry which is preliminary data.</text>
</comment>
<dbReference type="SMART" id="SM00220">
    <property type="entry name" value="S_TKc"/>
    <property type="match status" value="1"/>
</dbReference>
<feature type="compositionally biased region" description="Basic residues" evidence="10">
    <location>
        <begin position="246"/>
        <end position="260"/>
    </location>
</feature>
<dbReference type="Gene3D" id="3.30.200.20">
    <property type="entry name" value="Phosphorylase Kinase, domain 1"/>
    <property type="match status" value="1"/>
</dbReference>
<proteinExistence type="inferred from homology"/>
<dbReference type="GO" id="GO:0005524">
    <property type="term" value="F:ATP binding"/>
    <property type="evidence" value="ECO:0007669"/>
    <property type="project" value="UniProtKB-KW"/>
</dbReference>
<comment type="similarity">
    <text evidence="1">Belongs to the protein kinase superfamily. CMGC Ser/Thr protein kinase family. CDC2/CDKX subfamily.</text>
</comment>
<evidence type="ECO:0000256" key="10">
    <source>
        <dbReference type="SAM" id="MobiDB-lite"/>
    </source>
</evidence>
<keyword evidence="6" id="KW-0418">Kinase</keyword>
<dbReference type="FunFam" id="3.30.200.20:FF:000054">
    <property type="entry name" value="Cyclin-dependent kinase 11B"/>
    <property type="match status" value="1"/>
</dbReference>
<evidence type="ECO:0000256" key="2">
    <source>
        <dbReference type="ARBA" id="ARBA00012425"/>
    </source>
</evidence>
<dbReference type="InterPro" id="IPR011009">
    <property type="entry name" value="Kinase-like_dom_sf"/>
</dbReference>
<dbReference type="GO" id="GO:0004693">
    <property type="term" value="F:cyclin-dependent protein serine/threonine kinase activity"/>
    <property type="evidence" value="ECO:0007669"/>
    <property type="project" value="UniProtKB-EC"/>
</dbReference>
<feature type="region of interest" description="Disordered" evidence="10">
    <location>
        <begin position="1"/>
        <end position="357"/>
    </location>
</feature>
<keyword evidence="7" id="KW-0067">ATP-binding</keyword>
<name>A0A553PP28_TIGCA</name>
<dbReference type="SUPFAM" id="SSF56112">
    <property type="entry name" value="Protein kinase-like (PK-like)"/>
    <property type="match status" value="1"/>
</dbReference>
<sequence>MDSDEDVNYEGHNIRPPQPAYRPPHVRTGGGGSGGGGHSRGGFAAPERERHRDRHAHLTHPAPRRERDRDHRAERPVSGSRRRERPLPAPISAPSSGQTDLRSRLLNRGSDRPARGEKRRKRRDGRGTGPNSPEATTAAATIEVSDEDRAETNSDTASEHSGATPERGSSDETESGQEASASVDEVSGEGSSSGEQEGEEEEDDEDEEEGSSDPEASEGDEDEEEEEEEEGQVNDDPAEEEPIRERSKHAKRKESKRRPRSPSQSRRVSVDPNATPQRSPTPLRPENEPLVRERIAHDSDSDEDSRLEAALRGELRDEDDPIEKNGTPGSQRSFGDDMSKERKEEEAANKAAEDERDKLPPYLPSIYGCRSVEEFQCLNRIEEGTYGVVYRAKDKKTKEIVALKRLKMEREKEGFPITSLREINTLLISQHPNVVTVREIVVGSNMDKIYIVMDFVEHDLKSLMETMRSKKQVFLPAEVKCLMTQLLSAIAYLHDNWILHRDLKTSNLLLSHNGIVKVGDFGLAREYGSPLKPYTSIVVTLWYRSPELLLGQKEYSTYVDVWSLGCIFGELLHMEPLFPGKSDQDQLNRIFKLLGTLFLTVTFYFRLIDGSNVCVCPFHRSAGTPSEKIWTGYNKLPAVQKVKFVDYPISHLRNKFPSSMLSDAGLALMKKLLTYDPKKRISCEEALMAEYFQESPRAIDPSMFPTWPAKSEGGSSDKTKKVASPKPPSGGGAYKKINEDEIESRSASLAVDTGFSLANRQPTTALPSWQLRF</sequence>
<dbReference type="PANTHER" id="PTHR24056:SF107">
    <property type="entry name" value="CYCLIN-DEPENDENT KINASE 11A-RELATED"/>
    <property type="match status" value="1"/>
</dbReference>
<dbReference type="OMA" id="NESNYTE"/>
<dbReference type="InterPro" id="IPR000719">
    <property type="entry name" value="Prot_kinase_dom"/>
</dbReference>